<dbReference type="PANTHER" id="PTHR30386:SF26">
    <property type="entry name" value="TRANSPORT PROTEIN COMB"/>
    <property type="match status" value="1"/>
</dbReference>
<feature type="coiled-coil region" evidence="5">
    <location>
        <begin position="150"/>
        <end position="191"/>
    </location>
</feature>
<dbReference type="GO" id="GO:0016020">
    <property type="term" value="C:membrane"/>
    <property type="evidence" value="ECO:0007669"/>
    <property type="project" value="UniProtKB-SubCell"/>
</dbReference>
<evidence type="ECO:0000313" key="10">
    <source>
        <dbReference type="Proteomes" id="UP000240621"/>
    </source>
</evidence>
<comment type="caution">
    <text evidence="9">The sequence shown here is derived from an EMBL/GenBank/DDBJ whole genome shotgun (WGS) entry which is preliminary data.</text>
</comment>
<dbReference type="AlphaFoldDB" id="A0A2P8C7F4"/>
<keyword evidence="3 6" id="KW-1133">Transmembrane helix</keyword>
<keyword evidence="5" id="KW-0175">Coiled coil</keyword>
<feature type="transmembrane region" description="Helical" evidence="6">
    <location>
        <begin position="12"/>
        <end position="33"/>
    </location>
</feature>
<dbReference type="GO" id="GO:0015562">
    <property type="term" value="F:efflux transmembrane transporter activity"/>
    <property type="evidence" value="ECO:0007669"/>
    <property type="project" value="InterPro"/>
</dbReference>
<dbReference type="InterPro" id="IPR050739">
    <property type="entry name" value="MFP"/>
</dbReference>
<dbReference type="OrthoDB" id="9811754at2"/>
<name>A0A2P8C7F4_9BACT</name>
<evidence type="ECO:0000256" key="4">
    <source>
        <dbReference type="ARBA" id="ARBA00023136"/>
    </source>
</evidence>
<gene>
    <name evidence="9" type="ORF">CLV93_11236</name>
    <name evidence="8" type="ORF">JCM18694_25510</name>
</gene>
<dbReference type="Gene3D" id="1.20.120.330">
    <property type="entry name" value="Nucleotidyltransferases domain 2"/>
    <property type="match status" value="1"/>
</dbReference>
<evidence type="ECO:0000256" key="3">
    <source>
        <dbReference type="ARBA" id="ARBA00022989"/>
    </source>
</evidence>
<dbReference type="Gene3D" id="2.40.50.100">
    <property type="match status" value="1"/>
</dbReference>
<keyword evidence="4 6" id="KW-0472">Membrane</keyword>
<keyword evidence="2 6" id="KW-0812">Transmembrane</keyword>
<dbReference type="Proteomes" id="UP000240621">
    <property type="component" value="Unassembled WGS sequence"/>
</dbReference>
<organism evidence="9 10">
    <name type="scientific">Prolixibacter denitrificans</name>
    <dbReference type="NCBI Taxonomy" id="1541063"/>
    <lineage>
        <taxon>Bacteria</taxon>
        <taxon>Pseudomonadati</taxon>
        <taxon>Bacteroidota</taxon>
        <taxon>Bacteroidia</taxon>
        <taxon>Marinilabiliales</taxon>
        <taxon>Prolixibacteraceae</taxon>
        <taxon>Prolixibacter</taxon>
    </lineage>
</organism>
<dbReference type="Gene3D" id="2.40.30.170">
    <property type="match status" value="1"/>
</dbReference>
<dbReference type="RefSeq" id="WP_106543506.1">
    <property type="nucleotide sequence ID" value="NZ_BLAU01000001.1"/>
</dbReference>
<proteinExistence type="predicted"/>
<dbReference type="Proteomes" id="UP000396862">
    <property type="component" value="Unassembled WGS sequence"/>
</dbReference>
<accession>A0A2P8C7F4</accession>
<dbReference type="SUPFAM" id="SSF111369">
    <property type="entry name" value="HlyD-like secretion proteins"/>
    <property type="match status" value="1"/>
</dbReference>
<evidence type="ECO:0000259" key="7">
    <source>
        <dbReference type="Pfam" id="PF25917"/>
    </source>
</evidence>
<evidence type="ECO:0000256" key="5">
    <source>
        <dbReference type="SAM" id="Coils"/>
    </source>
</evidence>
<dbReference type="PANTHER" id="PTHR30386">
    <property type="entry name" value="MEMBRANE FUSION SUBUNIT OF EMRAB-TOLC MULTIDRUG EFFLUX PUMP"/>
    <property type="match status" value="1"/>
</dbReference>
<reference evidence="8 11" key="2">
    <citation type="submission" date="2019-10" db="EMBL/GenBank/DDBJ databases">
        <title>Prolixibacter strains distinguished by the presence of nitrate reductase genes were adept at nitrate-dependent anaerobic corrosion of metallic iron and carbon steel.</title>
        <authorList>
            <person name="Iino T."/>
            <person name="Shono N."/>
            <person name="Ito K."/>
            <person name="Nakamura R."/>
            <person name="Sueoka K."/>
            <person name="Harayama S."/>
            <person name="Ohkuma M."/>
        </authorList>
    </citation>
    <scope>NUCLEOTIDE SEQUENCE [LARGE SCALE GENOMIC DNA]</scope>
    <source>
        <strain evidence="8 11">MIC1-1</strain>
    </source>
</reference>
<evidence type="ECO:0000313" key="8">
    <source>
        <dbReference type="EMBL" id="GET22305.1"/>
    </source>
</evidence>
<dbReference type="EMBL" id="BLAU01000001">
    <property type="protein sequence ID" value="GET22305.1"/>
    <property type="molecule type" value="Genomic_DNA"/>
</dbReference>
<evidence type="ECO:0000256" key="1">
    <source>
        <dbReference type="ARBA" id="ARBA00004167"/>
    </source>
</evidence>
<feature type="domain" description="Multidrug resistance protein MdtA-like barrel-sandwich hybrid" evidence="7">
    <location>
        <begin position="51"/>
        <end position="229"/>
    </location>
</feature>
<keyword evidence="11" id="KW-1185">Reference proteome</keyword>
<protein>
    <submittedName>
        <fullName evidence="9">Membrane fusion protein (Multidrug efflux system)</fullName>
    </submittedName>
    <submittedName>
        <fullName evidence="8">RND transporter</fullName>
    </submittedName>
</protein>
<comment type="subcellular location">
    <subcellularLocation>
        <location evidence="1">Membrane</location>
        <topology evidence="1">Single-pass membrane protein</topology>
    </subcellularLocation>
</comment>
<reference evidence="9 10" key="1">
    <citation type="submission" date="2018-03" db="EMBL/GenBank/DDBJ databases">
        <title>Genomic Encyclopedia of Archaeal and Bacterial Type Strains, Phase II (KMG-II): from individual species to whole genera.</title>
        <authorList>
            <person name="Goeker M."/>
        </authorList>
    </citation>
    <scope>NUCLEOTIDE SEQUENCE [LARGE SCALE GENOMIC DNA]</scope>
    <source>
        <strain evidence="9 10">DSM 27267</strain>
    </source>
</reference>
<dbReference type="InterPro" id="IPR058625">
    <property type="entry name" value="MdtA-like_BSH"/>
</dbReference>
<evidence type="ECO:0000256" key="2">
    <source>
        <dbReference type="ARBA" id="ARBA00022692"/>
    </source>
</evidence>
<evidence type="ECO:0000313" key="11">
    <source>
        <dbReference type="Proteomes" id="UP000396862"/>
    </source>
</evidence>
<dbReference type="EMBL" id="PYGC01000012">
    <property type="protein sequence ID" value="PSK80901.1"/>
    <property type="molecule type" value="Genomic_DNA"/>
</dbReference>
<evidence type="ECO:0000256" key="6">
    <source>
        <dbReference type="SAM" id="Phobius"/>
    </source>
</evidence>
<sequence length="337" mass="37420">MTSENKNRKKKVRVYLPLAIVIVAVLGIGWHYYKEYTHYIKTDDAYVDADKVAVSAKMMGRVEKMYVKEGDTVEKGTLLAELDSTDLVARKNQTEAAVEQAQTALIQAQAQYSYNKENLKVLKVNLQRSKDDFERGKTQFKGGVIPQEQFEHLQKAYEAASATYQAAQKQLQVAQSQIKSAKAAINTAKSQVGVIEASLDNTKLYAPISGVIAKRWLLQGDMAQPGQSVVTISNNHDYWITVYLEETSVGEIKDGQPAKFTIDAYPGVTFFGKIFYIGSNTASQFALIPPNNASGNFTKVTQRVPVKISIDKADNNEKISQFNLMAGMSSVIKIIRQ</sequence>
<evidence type="ECO:0000313" key="9">
    <source>
        <dbReference type="EMBL" id="PSK80901.1"/>
    </source>
</evidence>
<dbReference type="Pfam" id="PF25917">
    <property type="entry name" value="BSH_RND"/>
    <property type="match status" value="1"/>
</dbReference>